<feature type="transmembrane region" description="Helical" evidence="8">
    <location>
        <begin position="328"/>
        <end position="353"/>
    </location>
</feature>
<dbReference type="Proteomes" id="UP001596116">
    <property type="component" value="Unassembled WGS sequence"/>
</dbReference>
<keyword evidence="3" id="KW-1003">Cell membrane</keyword>
<evidence type="ECO:0000313" key="9">
    <source>
        <dbReference type="EMBL" id="MFC6034722.1"/>
    </source>
</evidence>
<evidence type="ECO:0000256" key="4">
    <source>
        <dbReference type="ARBA" id="ARBA00022692"/>
    </source>
</evidence>
<dbReference type="PANTHER" id="PTHR42865">
    <property type="entry name" value="PROTON/GLUTAMATE-ASPARTATE SYMPORTER"/>
    <property type="match status" value="1"/>
</dbReference>
<protein>
    <submittedName>
        <fullName evidence="9">Dicarboxylate/amino acid:cation symporter</fullName>
    </submittedName>
</protein>
<dbReference type="SUPFAM" id="SSF118215">
    <property type="entry name" value="Proton glutamate symport protein"/>
    <property type="match status" value="1"/>
</dbReference>
<dbReference type="PANTHER" id="PTHR42865:SF7">
    <property type="entry name" value="PROTON_GLUTAMATE-ASPARTATE SYMPORTER"/>
    <property type="match status" value="1"/>
</dbReference>
<comment type="caution">
    <text evidence="9">The sequence shown here is derived from an EMBL/GenBank/DDBJ whole genome shotgun (WGS) entry which is preliminary data.</text>
</comment>
<evidence type="ECO:0000256" key="2">
    <source>
        <dbReference type="ARBA" id="ARBA00022448"/>
    </source>
</evidence>
<feature type="compositionally biased region" description="Polar residues" evidence="7">
    <location>
        <begin position="451"/>
        <end position="463"/>
    </location>
</feature>
<evidence type="ECO:0000313" key="10">
    <source>
        <dbReference type="Proteomes" id="UP001596116"/>
    </source>
</evidence>
<feature type="transmembrane region" description="Helical" evidence="8">
    <location>
        <begin position="66"/>
        <end position="91"/>
    </location>
</feature>
<evidence type="ECO:0000256" key="3">
    <source>
        <dbReference type="ARBA" id="ARBA00022475"/>
    </source>
</evidence>
<gene>
    <name evidence="9" type="ORF">ACFMB1_04155</name>
</gene>
<feature type="transmembrane region" description="Helical" evidence="8">
    <location>
        <begin position="183"/>
        <end position="200"/>
    </location>
</feature>
<comment type="subcellular location">
    <subcellularLocation>
        <location evidence="1">Cell membrane</location>
        <topology evidence="1">Multi-pass membrane protein</topology>
    </subcellularLocation>
</comment>
<keyword evidence="4 8" id="KW-0812">Transmembrane</keyword>
<dbReference type="InterPro" id="IPR001991">
    <property type="entry name" value="Na-dicarboxylate_symporter"/>
</dbReference>
<feature type="transmembrane region" description="Helical" evidence="8">
    <location>
        <begin position="209"/>
        <end position="228"/>
    </location>
</feature>
<evidence type="ECO:0000256" key="8">
    <source>
        <dbReference type="SAM" id="Phobius"/>
    </source>
</evidence>
<organism evidence="9 10">
    <name type="scientific">Hyphococcus aureus</name>
    <dbReference type="NCBI Taxonomy" id="2666033"/>
    <lineage>
        <taxon>Bacteria</taxon>
        <taxon>Pseudomonadati</taxon>
        <taxon>Pseudomonadota</taxon>
        <taxon>Alphaproteobacteria</taxon>
        <taxon>Parvularculales</taxon>
        <taxon>Parvularculaceae</taxon>
        <taxon>Hyphococcus</taxon>
    </lineage>
</organism>
<feature type="transmembrane region" description="Helical" evidence="8">
    <location>
        <begin position="254"/>
        <end position="279"/>
    </location>
</feature>
<feature type="transmembrane region" description="Helical" evidence="8">
    <location>
        <begin position="388"/>
        <end position="410"/>
    </location>
</feature>
<feature type="region of interest" description="Disordered" evidence="7">
    <location>
        <begin position="439"/>
        <end position="463"/>
    </location>
</feature>
<dbReference type="PRINTS" id="PR00173">
    <property type="entry name" value="EDTRNSPORT"/>
</dbReference>
<keyword evidence="5 8" id="KW-1133">Transmembrane helix</keyword>
<feature type="transmembrane region" description="Helical" evidence="8">
    <location>
        <begin position="286"/>
        <end position="308"/>
    </location>
</feature>
<accession>A0ABW1KVY4</accession>
<feature type="transmembrane region" description="Helical" evidence="8">
    <location>
        <begin position="21"/>
        <end position="41"/>
    </location>
</feature>
<proteinExistence type="predicted"/>
<evidence type="ECO:0000256" key="5">
    <source>
        <dbReference type="ARBA" id="ARBA00022989"/>
    </source>
</evidence>
<reference evidence="9 10" key="1">
    <citation type="submission" date="2024-09" db="EMBL/GenBank/DDBJ databases">
        <authorList>
            <person name="Zhang Z.-H."/>
        </authorList>
    </citation>
    <scope>NUCLEOTIDE SEQUENCE [LARGE SCALE GENOMIC DNA]</scope>
    <source>
        <strain evidence="9 10">HHTR114</strain>
    </source>
</reference>
<dbReference type="Gene3D" id="1.10.3860.10">
    <property type="entry name" value="Sodium:dicarboxylate symporter"/>
    <property type="match status" value="1"/>
</dbReference>
<feature type="transmembrane region" description="Helical" evidence="8">
    <location>
        <begin position="103"/>
        <end position="125"/>
    </location>
</feature>
<dbReference type="EMBL" id="JBHPON010000001">
    <property type="protein sequence ID" value="MFC6034722.1"/>
    <property type="molecule type" value="Genomic_DNA"/>
</dbReference>
<keyword evidence="2" id="KW-0813">Transport</keyword>
<evidence type="ECO:0000256" key="1">
    <source>
        <dbReference type="ARBA" id="ARBA00004651"/>
    </source>
</evidence>
<evidence type="ECO:0000256" key="7">
    <source>
        <dbReference type="SAM" id="MobiDB-lite"/>
    </source>
</evidence>
<sequence length="463" mass="47800">MPRSRFRYNRLNHRLDILVRGRLWLQVLIAIALGVAVGALLGPDLALVSRQVAQTTGDWLALPGRLFLALIRMVIIPLVVSSIVMGIAAAGAGADLRRIGLRLTAFVLVTTLIGASIGGGLARVVSAGKEVMLSAPPTPHLKPDPATIEPVSSPIETISRELPSMISNLIPQNVSAAILDQDMLAIVVFALFIGVATVTSDKRELTKPLVALAGAVLEVCMTVIRTAMRFAPLAVFGLMAETTAVNGLNTLIDLAVYCGVVIGGLFLLLLVYLTIIALIGGMAPWAFLRAVAPVQLLAFSTSSSAAVMPLTMKTAVEKLGVAPSLAGAVIPLASTVNMAGTALYQSAAIVFLANIAGVTLSPGDLAFVMITLTGASIGAPAAPGASIAVLSATATSFGIPLNGLALVLGVDRLLDMARTAVNVTGDLVACRLLSGIETETPAPEAQKPNDAPSQEQQPQQATP</sequence>
<dbReference type="RefSeq" id="WP_379879937.1">
    <property type="nucleotide sequence ID" value="NZ_JBHPON010000001.1"/>
</dbReference>
<evidence type="ECO:0000256" key="6">
    <source>
        <dbReference type="ARBA" id="ARBA00023136"/>
    </source>
</evidence>
<dbReference type="Pfam" id="PF00375">
    <property type="entry name" value="SDF"/>
    <property type="match status" value="1"/>
</dbReference>
<dbReference type="InterPro" id="IPR036458">
    <property type="entry name" value="Na:dicarbo_symporter_sf"/>
</dbReference>
<name>A0ABW1KVY4_9PROT</name>
<keyword evidence="6 8" id="KW-0472">Membrane</keyword>
<keyword evidence="10" id="KW-1185">Reference proteome</keyword>